<organism evidence="1 2">
    <name type="scientific">Anopheles epiroticus</name>
    <dbReference type="NCBI Taxonomy" id="199890"/>
    <lineage>
        <taxon>Eukaryota</taxon>
        <taxon>Metazoa</taxon>
        <taxon>Ecdysozoa</taxon>
        <taxon>Arthropoda</taxon>
        <taxon>Hexapoda</taxon>
        <taxon>Insecta</taxon>
        <taxon>Pterygota</taxon>
        <taxon>Neoptera</taxon>
        <taxon>Endopterygota</taxon>
        <taxon>Diptera</taxon>
        <taxon>Nematocera</taxon>
        <taxon>Culicoidea</taxon>
        <taxon>Culicidae</taxon>
        <taxon>Anophelinae</taxon>
        <taxon>Anopheles</taxon>
    </lineage>
</organism>
<evidence type="ECO:0000313" key="2">
    <source>
        <dbReference type="Proteomes" id="UP000075885"/>
    </source>
</evidence>
<proteinExistence type="predicted"/>
<sequence length="137" mass="15761">MGDLKFAIEKLHGSNWQTWSVRIEMLLTRDDLWEVVEQDVPDEAARTAAWKAKDRKAKATIILLIEDSQLPLVKNAVCAHDVYSALKQYHQKTTRSVRVSLLKKLCATNLAENGNLEDHLRIFDDLFDRLEALRTMV</sequence>
<dbReference type="Pfam" id="PF14223">
    <property type="entry name" value="Retrotran_gag_2"/>
    <property type="match status" value="1"/>
</dbReference>
<dbReference type="VEuPathDB" id="VectorBase:AEPI011573"/>
<protein>
    <submittedName>
        <fullName evidence="1">DUF4219 domain-containing protein</fullName>
    </submittedName>
</protein>
<dbReference type="Proteomes" id="UP000075885">
    <property type="component" value="Unassembled WGS sequence"/>
</dbReference>
<reference evidence="2" key="1">
    <citation type="submission" date="2013-03" db="EMBL/GenBank/DDBJ databases">
        <title>The Genome Sequence of Anopheles epiroticus epiroticus2.</title>
        <authorList>
            <consortium name="The Broad Institute Genomics Platform"/>
            <person name="Neafsey D.E."/>
            <person name="Howell P."/>
            <person name="Walker B."/>
            <person name="Young S.K."/>
            <person name="Zeng Q."/>
            <person name="Gargeya S."/>
            <person name="Fitzgerald M."/>
            <person name="Haas B."/>
            <person name="Abouelleil A."/>
            <person name="Allen A.W."/>
            <person name="Alvarado L."/>
            <person name="Arachchi H.M."/>
            <person name="Berlin A.M."/>
            <person name="Chapman S.B."/>
            <person name="Gainer-Dewar J."/>
            <person name="Goldberg J."/>
            <person name="Griggs A."/>
            <person name="Gujja S."/>
            <person name="Hansen M."/>
            <person name="Howarth C."/>
            <person name="Imamovic A."/>
            <person name="Ireland A."/>
            <person name="Larimer J."/>
            <person name="McCowan C."/>
            <person name="Murphy C."/>
            <person name="Pearson M."/>
            <person name="Poon T.W."/>
            <person name="Priest M."/>
            <person name="Roberts A."/>
            <person name="Saif S."/>
            <person name="Shea T."/>
            <person name="Sisk P."/>
            <person name="Sykes S."/>
            <person name="Wortman J."/>
            <person name="Nusbaum C."/>
            <person name="Birren B."/>
        </authorList>
    </citation>
    <scope>NUCLEOTIDE SEQUENCE [LARGE SCALE GENOMIC DNA]</scope>
    <source>
        <strain evidence="2">Epiroticus2</strain>
    </source>
</reference>
<dbReference type="EnsemblMetazoa" id="AEPI011573-RA">
    <property type="protein sequence ID" value="AEPI011573-PA"/>
    <property type="gene ID" value="AEPI011573"/>
</dbReference>
<name>A0A182PX86_9DIPT</name>
<dbReference type="AlphaFoldDB" id="A0A182PX86"/>
<reference evidence="1" key="2">
    <citation type="submission" date="2020-05" db="UniProtKB">
        <authorList>
            <consortium name="EnsemblMetazoa"/>
        </authorList>
    </citation>
    <scope>IDENTIFICATION</scope>
    <source>
        <strain evidence="1">Epiroticus2</strain>
    </source>
</reference>
<dbReference type="STRING" id="199890.A0A182PX86"/>
<keyword evidence="2" id="KW-1185">Reference proteome</keyword>
<accession>A0A182PX86</accession>
<evidence type="ECO:0000313" key="1">
    <source>
        <dbReference type="EnsemblMetazoa" id="AEPI011573-PA"/>
    </source>
</evidence>